<evidence type="ECO:0000256" key="3">
    <source>
        <dbReference type="ARBA" id="ARBA00022679"/>
    </source>
</evidence>
<dbReference type="GO" id="GO:0016760">
    <property type="term" value="F:cellulose synthase (UDP-forming) activity"/>
    <property type="evidence" value="ECO:0007669"/>
    <property type="project" value="InterPro"/>
</dbReference>
<keyword evidence="3" id="KW-0808">Transferase</keyword>
<name>A0AAD5J556_ACENE</name>
<evidence type="ECO:0008006" key="11">
    <source>
        <dbReference type="Google" id="ProtNLM"/>
    </source>
</evidence>
<evidence type="ECO:0000256" key="2">
    <source>
        <dbReference type="ARBA" id="ARBA00022676"/>
    </source>
</evidence>
<dbReference type="GO" id="GO:0012505">
    <property type="term" value="C:endomembrane system"/>
    <property type="evidence" value="ECO:0007669"/>
    <property type="project" value="UniProtKB-SubCell"/>
</dbReference>
<sequence length="157" mass="18292">MCSLMKELTGIGKTSKCRESQLEMKPLQAEQNDQNSYDDVEVDDDLIAEFDSPVLKTKSLAEIYERSELWFGFYWLCTQALRWNCVYKRTFKYRLSQRYENDLPRVDVFICTADPIIEPLMMVINTVLSVMAYDYPPEKLSVYLSDDAGSDLTFYPS</sequence>
<dbReference type="GO" id="GO:0071555">
    <property type="term" value="P:cell wall organization"/>
    <property type="evidence" value="ECO:0007669"/>
    <property type="project" value="UniProtKB-KW"/>
</dbReference>
<feature type="binding site" evidence="8">
    <location>
        <position position="118"/>
    </location>
    <ligand>
        <name>UDP-alpha-D-glucose</name>
        <dbReference type="ChEBI" id="CHEBI:58885"/>
    </ligand>
</feature>
<evidence type="ECO:0000256" key="5">
    <source>
        <dbReference type="ARBA" id="ARBA00022989"/>
    </source>
</evidence>
<dbReference type="InterPro" id="IPR005150">
    <property type="entry name" value="Cellulose_synth"/>
</dbReference>
<dbReference type="AlphaFoldDB" id="A0AAD5J556"/>
<comment type="subcellular location">
    <subcellularLocation>
        <location evidence="1">Endomembrane system</location>
        <topology evidence="1">Multi-pass membrane protein</topology>
    </subcellularLocation>
</comment>
<organism evidence="9 10">
    <name type="scientific">Acer negundo</name>
    <name type="common">Box elder</name>
    <dbReference type="NCBI Taxonomy" id="4023"/>
    <lineage>
        <taxon>Eukaryota</taxon>
        <taxon>Viridiplantae</taxon>
        <taxon>Streptophyta</taxon>
        <taxon>Embryophyta</taxon>
        <taxon>Tracheophyta</taxon>
        <taxon>Spermatophyta</taxon>
        <taxon>Magnoliopsida</taxon>
        <taxon>eudicotyledons</taxon>
        <taxon>Gunneridae</taxon>
        <taxon>Pentapetalae</taxon>
        <taxon>rosids</taxon>
        <taxon>malvids</taxon>
        <taxon>Sapindales</taxon>
        <taxon>Sapindaceae</taxon>
        <taxon>Hippocastanoideae</taxon>
        <taxon>Acereae</taxon>
        <taxon>Acer</taxon>
    </lineage>
</organism>
<dbReference type="Pfam" id="PF03552">
    <property type="entry name" value="Cellulose_synt"/>
    <property type="match status" value="1"/>
</dbReference>
<feature type="binding site" evidence="8">
    <location>
        <position position="147"/>
    </location>
    <ligand>
        <name>UDP-alpha-D-glucose</name>
        <dbReference type="ChEBI" id="CHEBI:58885"/>
    </ligand>
</feature>
<keyword evidence="2" id="KW-0328">Glycosyltransferase</keyword>
<dbReference type="EMBL" id="JAJSOW010000100">
    <property type="protein sequence ID" value="KAI9185698.1"/>
    <property type="molecule type" value="Genomic_DNA"/>
</dbReference>
<evidence type="ECO:0000256" key="7">
    <source>
        <dbReference type="ARBA" id="ARBA00023316"/>
    </source>
</evidence>
<evidence type="ECO:0000256" key="8">
    <source>
        <dbReference type="PIRSR" id="PIRSR605150-2"/>
    </source>
</evidence>
<reference evidence="9" key="2">
    <citation type="submission" date="2023-02" db="EMBL/GenBank/DDBJ databases">
        <authorList>
            <person name="Swenson N.G."/>
            <person name="Wegrzyn J.L."/>
            <person name="Mcevoy S.L."/>
        </authorList>
    </citation>
    <scope>NUCLEOTIDE SEQUENCE</scope>
    <source>
        <strain evidence="9">91603</strain>
        <tissue evidence="9">Leaf</tissue>
    </source>
</reference>
<dbReference type="Proteomes" id="UP001064489">
    <property type="component" value="Chromosome 3"/>
</dbReference>
<dbReference type="InterPro" id="IPR029044">
    <property type="entry name" value="Nucleotide-diphossugar_trans"/>
</dbReference>
<keyword evidence="6" id="KW-0472">Membrane</keyword>
<reference evidence="9" key="1">
    <citation type="journal article" date="2022" name="Plant J.">
        <title>Strategies of tolerance reflected in two North American maple genomes.</title>
        <authorList>
            <person name="McEvoy S.L."/>
            <person name="Sezen U.U."/>
            <person name="Trouern-Trend A."/>
            <person name="McMahon S.M."/>
            <person name="Schaberg P.G."/>
            <person name="Yang J."/>
            <person name="Wegrzyn J.L."/>
            <person name="Swenson N.G."/>
        </authorList>
    </citation>
    <scope>NUCLEOTIDE SEQUENCE</scope>
    <source>
        <strain evidence="9">91603</strain>
    </source>
</reference>
<keyword evidence="5" id="KW-1133">Transmembrane helix</keyword>
<keyword evidence="7" id="KW-0961">Cell wall biogenesis/degradation</keyword>
<evidence type="ECO:0000256" key="6">
    <source>
        <dbReference type="ARBA" id="ARBA00023136"/>
    </source>
</evidence>
<accession>A0AAD5J556</accession>
<dbReference type="GO" id="GO:0016020">
    <property type="term" value="C:membrane"/>
    <property type="evidence" value="ECO:0007669"/>
    <property type="project" value="InterPro"/>
</dbReference>
<evidence type="ECO:0000256" key="1">
    <source>
        <dbReference type="ARBA" id="ARBA00004127"/>
    </source>
</evidence>
<evidence type="ECO:0000313" key="10">
    <source>
        <dbReference type="Proteomes" id="UP001064489"/>
    </source>
</evidence>
<keyword evidence="10" id="KW-1185">Reference proteome</keyword>
<proteinExistence type="predicted"/>
<comment type="caution">
    <text evidence="9">The sequence shown here is derived from an EMBL/GenBank/DDBJ whole genome shotgun (WGS) entry which is preliminary data.</text>
</comment>
<keyword evidence="4" id="KW-0812">Transmembrane</keyword>
<protein>
    <recommendedName>
        <fullName evidence="11">Cellulose synthase</fullName>
    </recommendedName>
</protein>
<dbReference type="PANTHER" id="PTHR13301">
    <property type="entry name" value="X-BOX TRANSCRIPTION FACTOR-RELATED"/>
    <property type="match status" value="1"/>
</dbReference>
<dbReference type="Gene3D" id="3.90.550.10">
    <property type="entry name" value="Spore Coat Polysaccharide Biosynthesis Protein SpsA, Chain A"/>
    <property type="match status" value="1"/>
</dbReference>
<evidence type="ECO:0000313" key="9">
    <source>
        <dbReference type="EMBL" id="KAI9185698.1"/>
    </source>
</evidence>
<dbReference type="GO" id="GO:0030244">
    <property type="term" value="P:cellulose biosynthetic process"/>
    <property type="evidence" value="ECO:0007669"/>
    <property type="project" value="InterPro"/>
</dbReference>
<gene>
    <name evidence="9" type="ORF">LWI28_009854</name>
</gene>
<evidence type="ECO:0000256" key="4">
    <source>
        <dbReference type="ARBA" id="ARBA00022692"/>
    </source>
</evidence>